<keyword evidence="2" id="KW-0812">Transmembrane</keyword>
<keyword evidence="3" id="KW-0732">Signal</keyword>
<dbReference type="Gene3D" id="2.40.160.50">
    <property type="entry name" value="membrane protein fhac: a member of the omp85/tpsb transporter family"/>
    <property type="match status" value="1"/>
</dbReference>
<dbReference type="InterPro" id="IPR039910">
    <property type="entry name" value="D15-like"/>
</dbReference>
<evidence type="ECO:0000313" key="8">
    <source>
        <dbReference type="Proteomes" id="UP001560573"/>
    </source>
</evidence>
<dbReference type="Pfam" id="PF01103">
    <property type="entry name" value="Omp85"/>
    <property type="match status" value="1"/>
</dbReference>
<feature type="domain" description="Bacterial surface antigen (D15)" evidence="6">
    <location>
        <begin position="533"/>
        <end position="753"/>
    </location>
</feature>
<evidence type="ECO:0000256" key="2">
    <source>
        <dbReference type="ARBA" id="ARBA00022692"/>
    </source>
</evidence>
<dbReference type="EMBL" id="JAULBC010000001">
    <property type="protein sequence ID" value="MEX6686332.1"/>
    <property type="molecule type" value="Genomic_DNA"/>
</dbReference>
<protein>
    <submittedName>
        <fullName evidence="7">BamA/TamA family outer membrane protein</fullName>
    </submittedName>
</protein>
<dbReference type="PANTHER" id="PTHR12815">
    <property type="entry name" value="SORTING AND ASSEMBLY MACHINERY SAMM50 PROTEIN FAMILY MEMBER"/>
    <property type="match status" value="1"/>
</dbReference>
<gene>
    <name evidence="7" type="ORF">QTN47_02435</name>
</gene>
<evidence type="ECO:0000256" key="1">
    <source>
        <dbReference type="ARBA" id="ARBA00004370"/>
    </source>
</evidence>
<dbReference type="InterPro" id="IPR000184">
    <property type="entry name" value="Bac_surfAg_D15"/>
</dbReference>
<evidence type="ECO:0000256" key="3">
    <source>
        <dbReference type="ARBA" id="ARBA00022729"/>
    </source>
</evidence>
<keyword evidence="4" id="KW-0472">Membrane</keyword>
<accession>A0ABV3Z8Z8</accession>
<dbReference type="Proteomes" id="UP001560573">
    <property type="component" value="Unassembled WGS sequence"/>
</dbReference>
<dbReference type="PROSITE" id="PS51257">
    <property type="entry name" value="PROKAR_LIPOPROTEIN"/>
    <property type="match status" value="1"/>
</dbReference>
<evidence type="ECO:0000259" key="6">
    <source>
        <dbReference type="Pfam" id="PF01103"/>
    </source>
</evidence>
<keyword evidence="5" id="KW-0998">Cell outer membrane</keyword>
<sequence>MNLSSKPANIPVLFLIMVCILSACGKQEFPNKPFVYENKVIIKKTNITHEDKKKLQAELPNYWDDSLSTRKVQQLVLFYRLRNPPTFDTVNIGRSKNLMRGYLKSQGYYYPSFSDTFYIKKHNNQQRAYITMTIDPGKATILDSVAYNFADTSLQQLTQNGAKQSLIKPGATHFAKQVIAGELDRIVDTFKVRGYLKMSRDNVIAEVDTTDVSLLQITTDPFLQAELAANALKKRQENPKATVSIMERRNADSSLVDSSALRKYYIGDIYYYPETSSFDIFDSLINAHESFRVQRYSSTFNNYYMLDKDGKFVVKPLREHTYMRRGSPYNENLYFKTINNLSQIGAWRQVDARPVLRADTVDMHLFLVPYPKQNVTFDVETSRNTGDFLSSGNLFGLALNVTYRDRNVWKRAIQSFTNVRTGIEFTLEKDRPPLQTFYTSFGHNYSIPRFISPIKPKRVGRLDGVKTIVGLNAAYSERTDFFRLRSFVTGFGYEWVTRKKILWQFKPVNLEFYGLDSLNGLKEAIHTNPFLKTAFNTGNVISMTLSATTTFPGKNKKNTNYLRFAVEEAGAIFGRFPGLQKNIFQYIKGEAEYRKNIPLHNSTSLAFRAFAGIGYNYGNSALGQTLPFYKQFVGGGPNSMRAWTLRQLGLGSSLASDTSATYRDRYGDMQLEANMEYRFQLMTIAGVKVGSALFADVGNVWNIKKDSALPSSEFDISRLGKDIAIGLGTGLRFDFTYFLIRLDFGIKWKDPARLENNGWMQLSDFTWRNKEFLIKDANGRTINRNNYAFQLGINLPF</sequence>
<evidence type="ECO:0000256" key="5">
    <source>
        <dbReference type="ARBA" id="ARBA00023237"/>
    </source>
</evidence>
<proteinExistence type="predicted"/>
<name>A0ABV3Z8Z8_9BACT</name>
<evidence type="ECO:0000256" key="4">
    <source>
        <dbReference type="ARBA" id="ARBA00023136"/>
    </source>
</evidence>
<keyword evidence="8" id="KW-1185">Reference proteome</keyword>
<organism evidence="7 8">
    <name type="scientific">Danxiaibacter flavus</name>
    <dbReference type="NCBI Taxonomy" id="3049108"/>
    <lineage>
        <taxon>Bacteria</taxon>
        <taxon>Pseudomonadati</taxon>
        <taxon>Bacteroidota</taxon>
        <taxon>Chitinophagia</taxon>
        <taxon>Chitinophagales</taxon>
        <taxon>Chitinophagaceae</taxon>
        <taxon>Danxiaibacter</taxon>
    </lineage>
</organism>
<comment type="subcellular location">
    <subcellularLocation>
        <location evidence="1">Membrane</location>
    </subcellularLocation>
</comment>
<comment type="caution">
    <text evidence="7">The sequence shown here is derived from an EMBL/GenBank/DDBJ whole genome shotgun (WGS) entry which is preliminary data.</text>
</comment>
<evidence type="ECO:0000313" key="7">
    <source>
        <dbReference type="EMBL" id="MEX6686332.1"/>
    </source>
</evidence>
<reference evidence="7 8" key="1">
    <citation type="submission" date="2023-07" db="EMBL/GenBank/DDBJ databases">
        <authorList>
            <person name="Lian W.-H."/>
        </authorList>
    </citation>
    <scope>NUCLEOTIDE SEQUENCE [LARGE SCALE GENOMIC DNA]</scope>
    <source>
        <strain evidence="7 8">SYSU DXS3180</strain>
    </source>
</reference>
<dbReference type="RefSeq" id="WP_369327725.1">
    <property type="nucleotide sequence ID" value="NZ_JAULBC010000001.1"/>
</dbReference>
<dbReference type="PANTHER" id="PTHR12815:SF47">
    <property type="entry name" value="TRANSLOCATION AND ASSEMBLY MODULE SUBUNIT TAMA"/>
    <property type="match status" value="1"/>
</dbReference>